<evidence type="ECO:0000256" key="2">
    <source>
        <dbReference type="ARBA" id="ARBA00022833"/>
    </source>
</evidence>
<keyword evidence="4" id="KW-0238">DNA-binding</keyword>
<dbReference type="InterPro" id="IPR001138">
    <property type="entry name" value="Zn2Cys6_DnaBD"/>
</dbReference>
<keyword evidence="3" id="KW-0805">Transcription regulation</keyword>
<dbReference type="SMART" id="SM00066">
    <property type="entry name" value="GAL4"/>
    <property type="match status" value="1"/>
</dbReference>
<keyword evidence="2" id="KW-0862">Zinc</keyword>
<accession>A0ABR1SU44</accession>
<keyword evidence="10" id="KW-1185">Reference proteome</keyword>
<evidence type="ECO:0000259" key="8">
    <source>
        <dbReference type="PROSITE" id="PS50048"/>
    </source>
</evidence>
<dbReference type="SUPFAM" id="SSF57701">
    <property type="entry name" value="Zn2/Cys6 DNA-binding domain"/>
    <property type="match status" value="1"/>
</dbReference>
<evidence type="ECO:0000256" key="4">
    <source>
        <dbReference type="ARBA" id="ARBA00023125"/>
    </source>
</evidence>
<comment type="caution">
    <text evidence="9">The sequence shown here is derived from an EMBL/GenBank/DDBJ whole genome shotgun (WGS) entry which is preliminary data.</text>
</comment>
<keyword evidence="1" id="KW-0479">Metal-binding</keyword>
<dbReference type="Pfam" id="PF11951">
    <property type="entry name" value="Fungal_trans_2"/>
    <property type="match status" value="1"/>
</dbReference>
<dbReference type="EMBL" id="JAQQWI010000002">
    <property type="protein sequence ID" value="KAK8037861.1"/>
    <property type="molecule type" value="Genomic_DNA"/>
</dbReference>
<dbReference type="Proteomes" id="UP001396898">
    <property type="component" value="Unassembled WGS sequence"/>
</dbReference>
<gene>
    <name evidence="9" type="ORF">PG991_001207</name>
</gene>
<name>A0ABR1SU44_9PEZI</name>
<dbReference type="Gene3D" id="4.10.240.10">
    <property type="entry name" value="Zn(2)-C6 fungal-type DNA-binding domain"/>
    <property type="match status" value="1"/>
</dbReference>
<evidence type="ECO:0000256" key="5">
    <source>
        <dbReference type="ARBA" id="ARBA00023163"/>
    </source>
</evidence>
<feature type="compositionally biased region" description="Polar residues" evidence="7">
    <location>
        <begin position="7"/>
        <end position="24"/>
    </location>
</feature>
<organism evidence="9 10">
    <name type="scientific">Apiospora marii</name>
    <dbReference type="NCBI Taxonomy" id="335849"/>
    <lineage>
        <taxon>Eukaryota</taxon>
        <taxon>Fungi</taxon>
        <taxon>Dikarya</taxon>
        <taxon>Ascomycota</taxon>
        <taxon>Pezizomycotina</taxon>
        <taxon>Sordariomycetes</taxon>
        <taxon>Xylariomycetidae</taxon>
        <taxon>Amphisphaeriales</taxon>
        <taxon>Apiosporaceae</taxon>
        <taxon>Apiospora</taxon>
    </lineage>
</organism>
<dbReference type="PROSITE" id="PS50048">
    <property type="entry name" value="ZN2_CY6_FUNGAL_2"/>
    <property type="match status" value="1"/>
</dbReference>
<dbReference type="InterPro" id="IPR052360">
    <property type="entry name" value="Transcr_Regulatory_Proteins"/>
</dbReference>
<evidence type="ECO:0000256" key="7">
    <source>
        <dbReference type="SAM" id="MobiDB-lite"/>
    </source>
</evidence>
<evidence type="ECO:0000256" key="1">
    <source>
        <dbReference type="ARBA" id="ARBA00022723"/>
    </source>
</evidence>
<dbReference type="PANTHER" id="PTHR36206">
    <property type="entry name" value="ASPERCRYPTIN BIOSYNTHESIS CLUSTER-SPECIFIC TRANSCRIPTION REGULATOR ATNN-RELATED"/>
    <property type="match status" value="1"/>
</dbReference>
<dbReference type="InterPro" id="IPR021858">
    <property type="entry name" value="Fun_TF"/>
</dbReference>
<dbReference type="PANTHER" id="PTHR36206:SF4">
    <property type="entry name" value="HYPOTHETICAL CONSERVED PROTEIN (EUROFUNG)-RELATED"/>
    <property type="match status" value="1"/>
</dbReference>
<keyword evidence="6" id="KW-0539">Nucleus</keyword>
<keyword evidence="5" id="KW-0804">Transcription</keyword>
<evidence type="ECO:0000256" key="6">
    <source>
        <dbReference type="ARBA" id="ARBA00023242"/>
    </source>
</evidence>
<proteinExistence type="predicted"/>
<dbReference type="Pfam" id="PF00172">
    <property type="entry name" value="Zn_clus"/>
    <property type="match status" value="1"/>
</dbReference>
<reference evidence="9 10" key="1">
    <citation type="submission" date="2023-01" db="EMBL/GenBank/DDBJ databases">
        <title>Analysis of 21 Apiospora genomes using comparative genomics revels a genus with tremendous synthesis potential of carbohydrate active enzymes and secondary metabolites.</title>
        <authorList>
            <person name="Sorensen T."/>
        </authorList>
    </citation>
    <scope>NUCLEOTIDE SEQUENCE [LARGE SCALE GENOMIC DNA]</scope>
    <source>
        <strain evidence="9 10">CBS 20057</strain>
    </source>
</reference>
<sequence length="620" mass="69459">MALRGSKANSQSKSSRTSTPKVRTGCNTCKRRHIRCDEAKPSCQNCVKGQRPCGYASAGKSESAATTLTSRRPLAVHVASPQKQALLDADCLDFHDATGARYFAEFAKLMQGYWITGTSNRDFWGVTAPQFARTNPFCRHAAMAIGALSIWYRESDARSLRARRPNEESAHYVQALSYHGRSLRTMHHHHQQSLSLHDASFLAVLLLFFDLLRGNSQAALTHVNHGLALVLALMTDDPDGGDGSSKQCLAPNPTRFFVEMADVFADIALQSRTILPGRVGHCTPLPNFARGLRNKKQTLESFMVLLGRQFLSSPRASDHIPDVFRDLGEFENCLNTALRRHTAIGPVMMEVVEASGILQSNDPDIIDKYYPEILGNPKIKEYCETVRRDMQKLGDAFLPFFNQILLSDFDKPAYYLRAINLRLQYLGVLLFSDPTRHLWVESMQKLTPSFREYLSLVEIAVRKMKEATTSGGGPAHQMSLQCKLSYYVLIVAFFCRDPGVRDQAIAILADYPGRDGLWDTRALYALALRGRLVERNNVVDGTPDEQWRRLVRREFAFEDGGARILFRYLTPSKDETTEGKIKWTLVEEVADVSDGLEVQQWVPQPLTGSGKLLIGDLLPS</sequence>
<protein>
    <recommendedName>
        <fullName evidence="8">Zn(2)-C6 fungal-type domain-containing protein</fullName>
    </recommendedName>
</protein>
<evidence type="ECO:0000313" key="10">
    <source>
        <dbReference type="Proteomes" id="UP001396898"/>
    </source>
</evidence>
<dbReference type="InterPro" id="IPR036864">
    <property type="entry name" value="Zn2-C6_fun-type_DNA-bd_sf"/>
</dbReference>
<dbReference type="CDD" id="cd00067">
    <property type="entry name" value="GAL4"/>
    <property type="match status" value="1"/>
</dbReference>
<feature type="region of interest" description="Disordered" evidence="7">
    <location>
        <begin position="1"/>
        <end position="24"/>
    </location>
</feature>
<evidence type="ECO:0000313" key="9">
    <source>
        <dbReference type="EMBL" id="KAK8037861.1"/>
    </source>
</evidence>
<dbReference type="PROSITE" id="PS00463">
    <property type="entry name" value="ZN2_CY6_FUNGAL_1"/>
    <property type="match status" value="1"/>
</dbReference>
<evidence type="ECO:0000256" key="3">
    <source>
        <dbReference type="ARBA" id="ARBA00023015"/>
    </source>
</evidence>
<feature type="domain" description="Zn(2)-C6 fungal-type" evidence="8">
    <location>
        <begin position="25"/>
        <end position="55"/>
    </location>
</feature>